<dbReference type="Gene3D" id="3.60.15.10">
    <property type="entry name" value="Ribonuclease Z/Hydroxyacylglutathione hydrolase-like"/>
    <property type="match status" value="1"/>
</dbReference>
<keyword evidence="1" id="KW-0732">Signal</keyword>
<dbReference type="PROSITE" id="PS51257">
    <property type="entry name" value="PROKAR_LIPOPROTEIN"/>
    <property type="match status" value="1"/>
</dbReference>
<evidence type="ECO:0000313" key="2">
    <source>
        <dbReference type="EMBL" id="ASP39749.1"/>
    </source>
</evidence>
<protein>
    <submittedName>
        <fullName evidence="2">Uncharacterized protein</fullName>
    </submittedName>
</protein>
<organism evidence="2 3">
    <name type="scientific">Bacterioplanes sanyensis</name>
    <dbReference type="NCBI Taxonomy" id="1249553"/>
    <lineage>
        <taxon>Bacteria</taxon>
        <taxon>Pseudomonadati</taxon>
        <taxon>Pseudomonadota</taxon>
        <taxon>Gammaproteobacteria</taxon>
        <taxon>Oceanospirillales</taxon>
        <taxon>Oceanospirillaceae</taxon>
        <taxon>Bacterioplanes</taxon>
    </lineage>
</organism>
<feature type="signal peptide" evidence="1">
    <location>
        <begin position="1"/>
        <end position="18"/>
    </location>
</feature>
<name>A0A222FLW0_9GAMM</name>
<dbReference type="InterPro" id="IPR036866">
    <property type="entry name" value="RibonucZ/Hydroxyglut_hydro"/>
</dbReference>
<dbReference type="KEGG" id="bsan:CHH28_14180"/>
<dbReference type="Proteomes" id="UP000202440">
    <property type="component" value="Chromosome"/>
</dbReference>
<dbReference type="RefSeq" id="WP_094060924.1">
    <property type="nucleotide sequence ID" value="NZ_CP022530.1"/>
</dbReference>
<reference evidence="2 3" key="1">
    <citation type="submission" date="2017-07" db="EMBL/GenBank/DDBJ databases">
        <title>Annotated genome sequence of Bacterioplanes sanyensis isolated from Red Sea.</title>
        <authorList>
            <person name="Rehman Z.U."/>
        </authorList>
    </citation>
    <scope>NUCLEOTIDE SEQUENCE [LARGE SCALE GENOMIC DNA]</scope>
    <source>
        <strain evidence="2 3">NV9</strain>
    </source>
</reference>
<feature type="chain" id="PRO_5012284844" evidence="1">
    <location>
        <begin position="19"/>
        <end position="336"/>
    </location>
</feature>
<evidence type="ECO:0000256" key="1">
    <source>
        <dbReference type="SAM" id="SignalP"/>
    </source>
</evidence>
<dbReference type="EMBL" id="CP022530">
    <property type="protein sequence ID" value="ASP39749.1"/>
    <property type="molecule type" value="Genomic_DNA"/>
</dbReference>
<keyword evidence="3" id="KW-1185">Reference proteome</keyword>
<proteinExistence type="predicted"/>
<dbReference type="AlphaFoldDB" id="A0A222FLW0"/>
<dbReference type="OrthoDB" id="9789133at2"/>
<accession>A0A222FLW0</accession>
<dbReference type="SUPFAM" id="SSF56281">
    <property type="entry name" value="Metallo-hydrolase/oxidoreductase"/>
    <property type="match status" value="1"/>
</dbReference>
<gene>
    <name evidence="2" type="ORF">CHH28_14180</name>
</gene>
<sequence length="336" mass="37392">MTYRLLFALLAISLTACSSTLKRTPSTNTAATLNSEQALRIQYLGVGGHIISVGERHVIAAPSFTNPHFLLSGPFMPLSSDHDKVDRYMPKVPNAEMLLVGHAHYDHLLDVPRVATQQAPNVRIYGSQTTVNTLSAALDPDRLVAMNTIMASGSTPGQWLYNQQRDVRIMAIESGHAPHIAGIKFMSGTVPKPLSDLPWHSFGWKEGQTLAFLIDFLDASGNIQHRVYYQDAASQAPLGLLPQLADNKRVDVAILCPASFSQVEDYPEAIVRDTGARHFILGHWEDFFANDLEGEQRFVRLTDEDEFIQRLEQSMPDDSRWVLPALFTTYTFEPTS</sequence>
<evidence type="ECO:0000313" key="3">
    <source>
        <dbReference type="Proteomes" id="UP000202440"/>
    </source>
</evidence>